<evidence type="ECO:0000313" key="4">
    <source>
        <dbReference type="EMBL" id="SPN99142.1"/>
    </source>
</evidence>
<keyword evidence="2" id="KW-0472">Membrane</keyword>
<dbReference type="EMBL" id="ONZQ02000002">
    <property type="protein sequence ID" value="SPN99142.1"/>
    <property type="molecule type" value="Genomic_DNA"/>
</dbReference>
<evidence type="ECO:0000256" key="1">
    <source>
        <dbReference type="SAM" id="MobiDB-lite"/>
    </source>
</evidence>
<feature type="transmembrane region" description="Helical" evidence="2">
    <location>
        <begin position="20"/>
        <end position="40"/>
    </location>
</feature>
<dbReference type="PANTHER" id="PTHR35152:SF1">
    <property type="entry name" value="DOMAIN SIGNALLING PROTEIN, PUTATIVE (AFU_ORTHOLOGUE AFUA_5G11310)-RELATED"/>
    <property type="match status" value="1"/>
</dbReference>
<feature type="compositionally biased region" description="Basic and acidic residues" evidence="1">
    <location>
        <begin position="815"/>
        <end position="832"/>
    </location>
</feature>
<name>A0AAE8MS10_9PEZI</name>
<organism evidence="4 5">
    <name type="scientific">Cephalotrichum gorgonifer</name>
    <dbReference type="NCBI Taxonomy" id="2041049"/>
    <lineage>
        <taxon>Eukaryota</taxon>
        <taxon>Fungi</taxon>
        <taxon>Dikarya</taxon>
        <taxon>Ascomycota</taxon>
        <taxon>Pezizomycotina</taxon>
        <taxon>Sordariomycetes</taxon>
        <taxon>Hypocreomycetidae</taxon>
        <taxon>Microascales</taxon>
        <taxon>Microascaceae</taxon>
        <taxon>Cephalotrichum</taxon>
    </lineage>
</organism>
<feature type="region of interest" description="Disordered" evidence="1">
    <location>
        <begin position="806"/>
        <end position="832"/>
    </location>
</feature>
<dbReference type="PROSITE" id="PS50924">
    <property type="entry name" value="MHYT"/>
    <property type="match status" value="1"/>
</dbReference>
<feature type="transmembrane region" description="Helical" evidence="2">
    <location>
        <begin position="236"/>
        <end position="258"/>
    </location>
</feature>
<dbReference type="PANTHER" id="PTHR35152">
    <property type="entry name" value="DOMAIN SIGNALLING PROTEIN, PUTATIVE (AFU_ORTHOLOGUE AFUA_5G11310)-RELATED"/>
    <property type="match status" value="1"/>
</dbReference>
<feature type="domain" description="MHYT" evidence="3">
    <location>
        <begin position="20"/>
        <end position="220"/>
    </location>
</feature>
<evidence type="ECO:0000259" key="3">
    <source>
        <dbReference type="PROSITE" id="PS50924"/>
    </source>
</evidence>
<gene>
    <name evidence="4" type="ORF">DNG_02177</name>
</gene>
<dbReference type="Proteomes" id="UP001187682">
    <property type="component" value="Unassembled WGS sequence"/>
</dbReference>
<dbReference type="InterPro" id="IPR005330">
    <property type="entry name" value="MHYT_dom"/>
</dbReference>
<dbReference type="Pfam" id="PF03707">
    <property type="entry name" value="MHYT"/>
    <property type="match status" value="2"/>
</dbReference>
<evidence type="ECO:0000256" key="2">
    <source>
        <dbReference type="SAM" id="Phobius"/>
    </source>
</evidence>
<reference evidence="4" key="1">
    <citation type="submission" date="2018-03" db="EMBL/GenBank/DDBJ databases">
        <authorList>
            <person name="Guldener U."/>
        </authorList>
    </citation>
    <scope>NUCLEOTIDE SEQUENCE</scope>
</reference>
<feature type="transmembrane region" description="Helical" evidence="2">
    <location>
        <begin position="52"/>
        <end position="76"/>
    </location>
</feature>
<protein>
    <recommendedName>
        <fullName evidence="3">MHYT domain-containing protein</fullName>
    </recommendedName>
</protein>
<feature type="transmembrane region" description="Helical" evidence="2">
    <location>
        <begin position="162"/>
        <end position="184"/>
    </location>
</feature>
<keyword evidence="5" id="KW-1185">Reference proteome</keyword>
<feature type="transmembrane region" description="Helical" evidence="2">
    <location>
        <begin position="96"/>
        <end position="119"/>
    </location>
</feature>
<feature type="compositionally biased region" description="Polar residues" evidence="1">
    <location>
        <begin position="696"/>
        <end position="708"/>
    </location>
</feature>
<sequence>MSMKDELFRQYDGKIVPREFHAGFIVLSYAISFIGALSTLELMKRRTARKGLFNYILLLGASITMGGVAIWCMHFIGSRAIILAHNEVDLQIAYSTGFTVLSFFVPILVLFMAFIFVGVGEGGNSWIRVVVSGSLAGMAICGMHYLGNASIANYRCVYSPGYVVGSAIIAVVASIVAMSVFFVFRSAWADSWWRTLASGVLLAGAVSGMHWCAAMGTQFRLRAYGGGSAITMNKTIIVVIVLSVVTCLTMAGTAIWTARARMKMAKKAQQVVLAAAVFDLHGRILVDRNGLLPSEGVTDTFLDRTTKEKFDTNHPLFHWMFRVSRNWPGIQPLLDGMAAHISSLPRQGRDRHARENINLVNENGEVVDKYDVIFRELFCVAAAALASKMKGHVSDVGVLWEDILTTGSGPVLSSGRVSHETNVTDDSDPKQLHLKDVEQGLGSSKKKDSGSGSLMFLVRKVQSELDVDRLGAAGYRFVDLSQAVPFIASTMHIKNADVDTKFRAMATYTDAAPTMQPGVHVGFFGIRPKKNGATHDILVRKEAKALLPSIRLPLEKLSGWHKEFLLRLDGMTPVEMEKAIPTWKGLSKKEVSVAGRLLDAVQDLRAWVGTKVFEEATLSSETFEVPCSSSGSGAQGTATLIALRLVIPTNARVVSANCTFIPLSLFKVLQLTSRGSPHHQAFARAVHRELAPIINATPNKTNPETSRLSLVPKPPSGRLSKFKRMGRGGGSADGGANQNPAAFGDGGMRPQALNRSTSTLKLWERSSMDQSGPESPYDEPPATNLSMLGGIMISEEITVDVHNQRTTTTRTSNHSSDEDSSTRGSVSHDHDDAIEMDELHGTTTMRVANVEVEQYGELVTFVDELYGLCMRDRH</sequence>
<comment type="caution">
    <text evidence="4">The sequence shown here is derived from an EMBL/GenBank/DDBJ whole genome shotgun (WGS) entry which is preliminary data.</text>
</comment>
<proteinExistence type="predicted"/>
<evidence type="ECO:0000313" key="5">
    <source>
        <dbReference type="Proteomes" id="UP001187682"/>
    </source>
</evidence>
<accession>A0AAE8MS10</accession>
<dbReference type="AlphaFoldDB" id="A0AAE8MS10"/>
<feature type="transmembrane region" description="Helical" evidence="2">
    <location>
        <begin position="126"/>
        <end position="147"/>
    </location>
</feature>
<feature type="region of interest" description="Disordered" evidence="1">
    <location>
        <begin position="696"/>
        <end position="752"/>
    </location>
</feature>
<feature type="transmembrane region" description="Helical" evidence="2">
    <location>
        <begin position="196"/>
        <end position="216"/>
    </location>
</feature>
<keyword evidence="2" id="KW-1133">Transmembrane helix</keyword>
<keyword evidence="2" id="KW-0812">Transmembrane</keyword>
<feature type="region of interest" description="Disordered" evidence="1">
    <location>
        <begin position="765"/>
        <end position="785"/>
    </location>
</feature>